<dbReference type="InterPro" id="IPR038694">
    <property type="entry name" value="DUF427_sf"/>
</dbReference>
<dbReference type="OrthoDB" id="119916at2"/>
<organism evidence="2 3">
    <name type="scientific">Aequorivita lipolytica</name>
    <dbReference type="NCBI Taxonomy" id="153267"/>
    <lineage>
        <taxon>Bacteria</taxon>
        <taxon>Pseudomonadati</taxon>
        <taxon>Bacteroidota</taxon>
        <taxon>Flavobacteriia</taxon>
        <taxon>Flavobacteriales</taxon>
        <taxon>Flavobacteriaceae</taxon>
        <taxon>Aequorivita</taxon>
    </lineage>
</organism>
<dbReference type="PANTHER" id="PTHR34310">
    <property type="entry name" value="DUF427 DOMAIN PROTEIN (AFU_ORTHOLOGUE AFUA_3G02220)"/>
    <property type="match status" value="1"/>
</dbReference>
<dbReference type="EMBL" id="VORU01000003">
    <property type="protein sequence ID" value="TXD70003.1"/>
    <property type="molecule type" value="Genomic_DNA"/>
</dbReference>
<evidence type="ECO:0000313" key="3">
    <source>
        <dbReference type="Proteomes" id="UP000321945"/>
    </source>
</evidence>
<evidence type="ECO:0000313" key="2">
    <source>
        <dbReference type="EMBL" id="TXD70003.1"/>
    </source>
</evidence>
<dbReference type="PANTHER" id="PTHR34310:SF5">
    <property type="entry name" value="DUF427 DOMAIN PROTEIN (AFU_ORTHOLOGUE AFUA_3G02220)"/>
    <property type="match status" value="1"/>
</dbReference>
<dbReference type="Gene3D" id="2.170.150.40">
    <property type="entry name" value="Domain of unknown function (DUF427)"/>
    <property type="match status" value="1"/>
</dbReference>
<protein>
    <submittedName>
        <fullName evidence="2">DUF427 domain-containing protein</fullName>
    </submittedName>
</protein>
<reference evidence="2 3" key="1">
    <citation type="submission" date="2019-08" db="EMBL/GenBank/DDBJ databases">
        <title>Genome of Aequorivita lipolytica Y10-2 (type strain).</title>
        <authorList>
            <person name="Bowman J.P."/>
        </authorList>
    </citation>
    <scope>NUCLEOTIDE SEQUENCE [LARGE SCALE GENOMIC DNA]</scope>
    <source>
        <strain evidence="2 3">Y10-2</strain>
    </source>
</reference>
<dbReference type="Proteomes" id="UP000321945">
    <property type="component" value="Unassembled WGS sequence"/>
</dbReference>
<accession>A0A5C6YRB9</accession>
<gene>
    <name evidence="2" type="ORF">ESV24_06100</name>
</gene>
<name>A0A5C6YRB9_9FLAO</name>
<comment type="caution">
    <text evidence="2">The sequence shown here is derived from an EMBL/GenBank/DDBJ whole genome shotgun (WGS) entry which is preliminary data.</text>
</comment>
<keyword evidence="3" id="KW-1185">Reference proteome</keyword>
<feature type="domain" description="DUF427" evidence="1">
    <location>
        <begin position="2"/>
        <end position="88"/>
    </location>
</feature>
<evidence type="ECO:0000259" key="1">
    <source>
        <dbReference type="Pfam" id="PF04248"/>
    </source>
</evidence>
<proteinExistence type="predicted"/>
<dbReference type="AlphaFoldDB" id="A0A5C6YRB9"/>
<sequence length="94" mass="10954">MMKAIWNNKIIAETAETLIIENNHYFPENAIKKEYFKKSTTHTQCPWKGEASYYTVEVDGLQNKDAAWYYPEPKDAAKAIKNHVAFWKGVEVKE</sequence>
<dbReference type="Pfam" id="PF04248">
    <property type="entry name" value="NTP_transf_9"/>
    <property type="match status" value="1"/>
</dbReference>
<dbReference type="InterPro" id="IPR007361">
    <property type="entry name" value="DUF427"/>
</dbReference>